<dbReference type="AlphaFoldDB" id="A0A9J5ZK54"/>
<reference evidence="1 2" key="1">
    <citation type="submission" date="2020-09" db="EMBL/GenBank/DDBJ databases">
        <title>De no assembly of potato wild relative species, Solanum commersonii.</title>
        <authorList>
            <person name="Cho K."/>
        </authorList>
    </citation>
    <scope>NUCLEOTIDE SEQUENCE [LARGE SCALE GENOMIC DNA]</scope>
    <source>
        <strain evidence="1">LZ3.2</strain>
        <tissue evidence="1">Leaf</tissue>
    </source>
</reference>
<evidence type="ECO:0000313" key="2">
    <source>
        <dbReference type="Proteomes" id="UP000824120"/>
    </source>
</evidence>
<evidence type="ECO:0000313" key="1">
    <source>
        <dbReference type="EMBL" id="KAG5612414.1"/>
    </source>
</evidence>
<organism evidence="1 2">
    <name type="scientific">Solanum commersonii</name>
    <name type="common">Commerson's wild potato</name>
    <name type="synonym">Commerson's nightshade</name>
    <dbReference type="NCBI Taxonomy" id="4109"/>
    <lineage>
        <taxon>Eukaryota</taxon>
        <taxon>Viridiplantae</taxon>
        <taxon>Streptophyta</taxon>
        <taxon>Embryophyta</taxon>
        <taxon>Tracheophyta</taxon>
        <taxon>Spermatophyta</taxon>
        <taxon>Magnoliopsida</taxon>
        <taxon>eudicotyledons</taxon>
        <taxon>Gunneridae</taxon>
        <taxon>Pentapetalae</taxon>
        <taxon>asterids</taxon>
        <taxon>lamiids</taxon>
        <taxon>Solanales</taxon>
        <taxon>Solanaceae</taxon>
        <taxon>Solanoideae</taxon>
        <taxon>Solaneae</taxon>
        <taxon>Solanum</taxon>
    </lineage>
</organism>
<comment type="caution">
    <text evidence="1">The sequence shown here is derived from an EMBL/GenBank/DDBJ whole genome shotgun (WGS) entry which is preliminary data.</text>
</comment>
<name>A0A9J5ZK54_SOLCO</name>
<protein>
    <submittedName>
        <fullName evidence="1">Uncharacterized protein</fullName>
    </submittedName>
</protein>
<feature type="non-terminal residue" evidence="1">
    <location>
        <position position="1"/>
    </location>
</feature>
<proteinExistence type="predicted"/>
<keyword evidence="2" id="KW-1185">Reference proteome</keyword>
<accession>A0A9J5ZK54</accession>
<gene>
    <name evidence="1" type="ORF">H5410_023695</name>
</gene>
<sequence>WTAASLTNFLNRLIKCSLLIHDCSWSFQVASELEIQLSSRSLIKANVEWLAGRPGSFVECFIAFVACFEFHNI</sequence>
<dbReference type="Proteomes" id="UP000824120">
    <property type="component" value="Chromosome 4"/>
</dbReference>
<dbReference type="EMBL" id="JACXVP010000004">
    <property type="protein sequence ID" value="KAG5612414.1"/>
    <property type="molecule type" value="Genomic_DNA"/>
</dbReference>